<organism evidence="2 3">
    <name type="scientific">Paracidovorax wautersii</name>
    <dbReference type="NCBI Taxonomy" id="1177982"/>
    <lineage>
        <taxon>Bacteria</taxon>
        <taxon>Pseudomonadati</taxon>
        <taxon>Pseudomonadota</taxon>
        <taxon>Betaproteobacteria</taxon>
        <taxon>Burkholderiales</taxon>
        <taxon>Comamonadaceae</taxon>
        <taxon>Paracidovorax</taxon>
    </lineage>
</organism>
<dbReference type="RefSeq" id="WP_092942419.1">
    <property type="nucleotide sequence ID" value="NZ_FONX01000027.1"/>
</dbReference>
<proteinExistence type="predicted"/>
<evidence type="ECO:0000313" key="3">
    <source>
        <dbReference type="Proteomes" id="UP000199119"/>
    </source>
</evidence>
<feature type="signal peptide" evidence="1">
    <location>
        <begin position="1"/>
        <end position="23"/>
    </location>
</feature>
<protein>
    <submittedName>
        <fullName evidence="2">Uncharacterized protein</fullName>
    </submittedName>
</protein>
<dbReference type="STRING" id="1177982.SAMN04489711_1276"/>
<dbReference type="Proteomes" id="UP000199119">
    <property type="component" value="Unassembled WGS sequence"/>
</dbReference>
<sequence>MKKLKSWLLVMSLCLSMAVPARAAVCPPFAESIVISAGAAMKVALDMVVSQLFDAFGLQLANFAKFKVSAVKVLTSQVATVTKAKINAQVALAQGEMGAVAALEQSKQQLAVFQNFSAETGQGVDPCAQLAAQTNLTVADGQTVSLAAELISHVPAAPGRYGDPANYANALLQQRRLMFATEDEEKLGYGIHNKAVVSSASGETIPLAGADTNARILFIDSSDPLVQRARQAYLSYAGGPPDRAITADVAKLPAGKEYMALKKRKDTYIGAGLNSLAMVAAENTPNGELGGRSKMTAMRDVIGLYFGAAAQPRWTGWTVQSERGLLVDQLKMTAARLSLEQGLLDQQGRREALLSLLHSLEIEREQAGIGGVSQQLMRSDSNVGAR</sequence>
<reference evidence="3" key="1">
    <citation type="submission" date="2016-10" db="EMBL/GenBank/DDBJ databases">
        <authorList>
            <person name="Varghese N."/>
            <person name="Submissions S."/>
        </authorList>
    </citation>
    <scope>NUCLEOTIDE SEQUENCE [LARGE SCALE GENOMIC DNA]</scope>
    <source>
        <strain evidence="3">DSM 27981</strain>
    </source>
</reference>
<gene>
    <name evidence="2" type="ORF">SAMN04489711_1276</name>
</gene>
<accession>A0A1I2HMM1</accession>
<evidence type="ECO:0000256" key="1">
    <source>
        <dbReference type="SAM" id="SignalP"/>
    </source>
</evidence>
<keyword evidence="3" id="KW-1185">Reference proteome</keyword>
<feature type="chain" id="PRO_5011635460" evidence="1">
    <location>
        <begin position="24"/>
        <end position="386"/>
    </location>
</feature>
<keyword evidence="1" id="KW-0732">Signal</keyword>
<dbReference type="AlphaFoldDB" id="A0A1I2HMM1"/>
<name>A0A1I2HMM1_9BURK</name>
<dbReference type="EMBL" id="FONX01000027">
    <property type="protein sequence ID" value="SFF31555.1"/>
    <property type="molecule type" value="Genomic_DNA"/>
</dbReference>
<evidence type="ECO:0000313" key="2">
    <source>
        <dbReference type="EMBL" id="SFF31555.1"/>
    </source>
</evidence>